<reference evidence="4" key="1">
    <citation type="journal article" date="2021" name="Proc. Natl. Acad. Sci. U.S.A.">
        <title>A Catalog of Tens of Thousands of Viruses from Human Metagenomes Reveals Hidden Associations with Chronic Diseases.</title>
        <authorList>
            <person name="Tisza M.J."/>
            <person name="Buck C.B."/>
        </authorList>
    </citation>
    <scope>NUCLEOTIDE SEQUENCE</scope>
    <source>
        <strain evidence="4">CtEfN2</strain>
    </source>
</reference>
<dbReference type="SUPFAM" id="SSF53335">
    <property type="entry name" value="S-adenosyl-L-methionine-dependent methyltransferases"/>
    <property type="match status" value="1"/>
</dbReference>
<evidence type="ECO:0000256" key="2">
    <source>
        <dbReference type="ARBA" id="ARBA00022679"/>
    </source>
</evidence>
<dbReference type="PANTHER" id="PTHR13370:SF3">
    <property type="entry name" value="TRNA (GUANINE(10)-N2)-METHYLTRANSFERASE HOMOLOG"/>
    <property type="match status" value="1"/>
</dbReference>
<protein>
    <submittedName>
        <fullName evidence="4">Adenine-specific methyltransferase</fullName>
    </submittedName>
</protein>
<accession>A0A8S5RMU2</accession>
<dbReference type="PANTHER" id="PTHR13370">
    <property type="entry name" value="RNA METHYLASE-RELATED"/>
    <property type="match status" value="1"/>
</dbReference>
<evidence type="ECO:0000259" key="3">
    <source>
        <dbReference type="Pfam" id="PF01555"/>
    </source>
</evidence>
<dbReference type="InterPro" id="IPR001091">
    <property type="entry name" value="RM_Methyltransferase"/>
</dbReference>
<dbReference type="GO" id="GO:0032259">
    <property type="term" value="P:methylation"/>
    <property type="evidence" value="ECO:0007669"/>
    <property type="project" value="UniProtKB-KW"/>
</dbReference>
<feature type="domain" description="DNA methylase N-4/N-6" evidence="3">
    <location>
        <begin position="24"/>
        <end position="260"/>
    </location>
</feature>
<dbReference type="InterPro" id="IPR029063">
    <property type="entry name" value="SAM-dependent_MTases_sf"/>
</dbReference>
<dbReference type="InterPro" id="IPR002941">
    <property type="entry name" value="DNA_methylase_N4/N6"/>
</dbReference>
<proteinExistence type="predicted"/>
<keyword evidence="2" id="KW-0808">Transferase</keyword>
<dbReference type="EMBL" id="BK059123">
    <property type="protein sequence ID" value="DAE32442.1"/>
    <property type="molecule type" value="Genomic_DNA"/>
</dbReference>
<dbReference type="GO" id="GO:0008170">
    <property type="term" value="F:N-methyltransferase activity"/>
    <property type="evidence" value="ECO:0007669"/>
    <property type="project" value="InterPro"/>
</dbReference>
<evidence type="ECO:0000313" key="4">
    <source>
        <dbReference type="EMBL" id="DAE32442.1"/>
    </source>
</evidence>
<dbReference type="Gene3D" id="3.40.50.150">
    <property type="entry name" value="Vaccinia Virus protein VP39"/>
    <property type="match status" value="1"/>
</dbReference>
<name>A0A8S5RMU2_9VIRU</name>
<sequence>MKLKCEIYRDSMQNYKKYAIPRAQLVIADVPYNVANNFYGSNPMWYVGGDNKNGESKLAGKAAFNSDFNFNLYEYFHFCSRMLKKEDTTPVPRGRSSNSPCMIVFCSFEQTQTLIKAAEKHGFVHYIPLVFIKNYSPQVLKANMRVVGATEYALLFYRDRLPKFRNGVQTDENGKTIRGTGHMVFNWFDWEKDGKDIPKIHPAQKPVKLLKRLIETFTDPGDVVIDPCCGSGTTLRAAHEIGRNAFGFEIDRNFFKRAKEEMLVFEENSQISIEDFL</sequence>
<dbReference type="GO" id="GO:0003677">
    <property type="term" value="F:DNA binding"/>
    <property type="evidence" value="ECO:0007669"/>
    <property type="project" value="InterPro"/>
</dbReference>
<keyword evidence="1 4" id="KW-0489">Methyltransferase</keyword>
<dbReference type="PRINTS" id="PR00508">
    <property type="entry name" value="S21N4MTFRASE"/>
</dbReference>
<dbReference type="Pfam" id="PF01555">
    <property type="entry name" value="N6_N4_Mtase"/>
    <property type="match status" value="1"/>
</dbReference>
<evidence type="ECO:0000256" key="1">
    <source>
        <dbReference type="ARBA" id="ARBA00022603"/>
    </source>
</evidence>
<organism evidence="4">
    <name type="scientific">virus sp. ctEfN2</name>
    <dbReference type="NCBI Taxonomy" id="2825810"/>
    <lineage>
        <taxon>Viruses</taxon>
    </lineage>
</organism>